<protein>
    <submittedName>
        <fullName evidence="1">Uncharacterized protein</fullName>
    </submittedName>
</protein>
<dbReference type="Proteomes" id="UP001177021">
    <property type="component" value="Unassembled WGS sequence"/>
</dbReference>
<dbReference type="EMBL" id="CASHSV030000001">
    <property type="protein sequence ID" value="CAJ2631029.1"/>
    <property type="molecule type" value="Genomic_DNA"/>
</dbReference>
<evidence type="ECO:0000313" key="2">
    <source>
        <dbReference type="Proteomes" id="UP001177021"/>
    </source>
</evidence>
<evidence type="ECO:0000313" key="1">
    <source>
        <dbReference type="EMBL" id="CAJ2631029.1"/>
    </source>
</evidence>
<keyword evidence="2" id="KW-1185">Reference proteome</keyword>
<proteinExistence type="predicted"/>
<reference evidence="1" key="1">
    <citation type="submission" date="2023-10" db="EMBL/GenBank/DDBJ databases">
        <authorList>
            <person name="Rodriguez Cubillos JULIANA M."/>
            <person name="De Vega J."/>
        </authorList>
    </citation>
    <scope>NUCLEOTIDE SEQUENCE</scope>
</reference>
<comment type="caution">
    <text evidence="1">The sequence shown here is derived from an EMBL/GenBank/DDBJ whole genome shotgun (WGS) entry which is preliminary data.</text>
</comment>
<sequence>MKRERESDLNTNSITMAKYLMLLSGGEYDQVNNYSSNFNNRVFECKTCKRQFSSFQALGGHRASHKKPRLMEMMSDGDDHSLATKTKAKTHECSICGLEFAIGQALGGHMRRHRKTASIVSNNSNGNMQNFITTTTTSSSNSGGSTIDNSTNTNSAKRNKGNTNNRFLFLDLNLTPLENDLKFLKIGQSTLNLVDCFN</sequence>
<accession>A0ACB0IGA0</accession>
<name>A0ACB0IGA0_TRIPR</name>
<gene>
    <name evidence="1" type="ORF">MILVUS5_LOCUS2679</name>
</gene>
<organism evidence="1 2">
    <name type="scientific">Trifolium pratense</name>
    <name type="common">Red clover</name>
    <dbReference type="NCBI Taxonomy" id="57577"/>
    <lineage>
        <taxon>Eukaryota</taxon>
        <taxon>Viridiplantae</taxon>
        <taxon>Streptophyta</taxon>
        <taxon>Embryophyta</taxon>
        <taxon>Tracheophyta</taxon>
        <taxon>Spermatophyta</taxon>
        <taxon>Magnoliopsida</taxon>
        <taxon>eudicotyledons</taxon>
        <taxon>Gunneridae</taxon>
        <taxon>Pentapetalae</taxon>
        <taxon>rosids</taxon>
        <taxon>fabids</taxon>
        <taxon>Fabales</taxon>
        <taxon>Fabaceae</taxon>
        <taxon>Papilionoideae</taxon>
        <taxon>50 kb inversion clade</taxon>
        <taxon>NPAAA clade</taxon>
        <taxon>Hologalegina</taxon>
        <taxon>IRL clade</taxon>
        <taxon>Trifolieae</taxon>
        <taxon>Trifolium</taxon>
    </lineage>
</organism>